<dbReference type="Proteomes" id="UP000268535">
    <property type="component" value="Unassembled WGS sequence"/>
</dbReference>
<sequence length="160" mass="17904">MPSGIDWGEALPSDVDDEKSLDEAKLSKRLLKSDEEINRYVVPEGLSEIDRALYINRIPLAIEPDDECDWSRSRNGVPIQRLGLLNSLPRLLADSPIECRSRVLTPMLDEMAIESAEFQIACATVMTETILPTQTTLLGHALIQRLMFAAKPLRVSKQSE</sequence>
<dbReference type="PANTHER" id="PTHR21467">
    <property type="entry name" value="PROTEIN PHOSPHATASE 4 REGULATORY SUBUNIT 4 PPP4R4"/>
    <property type="match status" value="1"/>
</dbReference>
<dbReference type="GO" id="GO:0019888">
    <property type="term" value="F:protein phosphatase regulator activity"/>
    <property type="evidence" value="ECO:0007669"/>
    <property type="project" value="TreeGrafter"/>
</dbReference>
<dbReference type="GO" id="GO:0008287">
    <property type="term" value="C:protein serine/threonine phosphatase complex"/>
    <property type="evidence" value="ECO:0007669"/>
    <property type="project" value="TreeGrafter"/>
</dbReference>
<dbReference type="InterPro" id="IPR039918">
    <property type="entry name" value="PPP4R4"/>
</dbReference>
<evidence type="ECO:0000313" key="2">
    <source>
        <dbReference type="Proteomes" id="UP000268535"/>
    </source>
</evidence>
<name>A0A4P9WRX3_9FUNG</name>
<feature type="non-terminal residue" evidence="1">
    <location>
        <position position="160"/>
    </location>
</feature>
<protein>
    <submittedName>
        <fullName evidence="1">Uncharacterized protein</fullName>
    </submittedName>
</protein>
<gene>
    <name evidence="1" type="ORF">CAUPRSCDRAFT_12919</name>
</gene>
<dbReference type="PANTHER" id="PTHR21467:SF0">
    <property type="entry name" value="SERINE_THREONINE-PROTEIN PHOSPHATASE 4 REGULATORY SUBUNIT 4"/>
    <property type="match status" value="1"/>
</dbReference>
<accession>A0A4P9WRX3</accession>
<proteinExistence type="predicted"/>
<reference evidence="2" key="1">
    <citation type="journal article" date="2018" name="Nat. Microbiol.">
        <title>Leveraging single-cell genomics to expand the fungal tree of life.</title>
        <authorList>
            <person name="Ahrendt S.R."/>
            <person name="Quandt C.A."/>
            <person name="Ciobanu D."/>
            <person name="Clum A."/>
            <person name="Salamov A."/>
            <person name="Andreopoulos B."/>
            <person name="Cheng J.F."/>
            <person name="Woyke T."/>
            <person name="Pelin A."/>
            <person name="Henrissat B."/>
            <person name="Reynolds N.K."/>
            <person name="Benny G.L."/>
            <person name="Smith M.E."/>
            <person name="James T.Y."/>
            <person name="Grigoriev I.V."/>
        </authorList>
    </citation>
    <scope>NUCLEOTIDE SEQUENCE [LARGE SCALE GENOMIC DNA]</scope>
    <source>
        <strain evidence="2">ATCC 52028</strain>
    </source>
</reference>
<dbReference type="AlphaFoldDB" id="A0A4P9WRX3"/>
<dbReference type="GO" id="GO:0005829">
    <property type="term" value="C:cytosol"/>
    <property type="evidence" value="ECO:0007669"/>
    <property type="project" value="TreeGrafter"/>
</dbReference>
<evidence type="ECO:0000313" key="1">
    <source>
        <dbReference type="EMBL" id="RKO95382.1"/>
    </source>
</evidence>
<organism evidence="1 2">
    <name type="scientific">Caulochytrium protostelioides</name>
    <dbReference type="NCBI Taxonomy" id="1555241"/>
    <lineage>
        <taxon>Eukaryota</taxon>
        <taxon>Fungi</taxon>
        <taxon>Fungi incertae sedis</taxon>
        <taxon>Chytridiomycota</taxon>
        <taxon>Chytridiomycota incertae sedis</taxon>
        <taxon>Chytridiomycetes</taxon>
        <taxon>Caulochytriales</taxon>
        <taxon>Caulochytriaceae</taxon>
        <taxon>Caulochytrium</taxon>
    </lineage>
</organism>
<dbReference type="EMBL" id="ML011935">
    <property type="protein sequence ID" value="RKO95382.1"/>
    <property type="molecule type" value="Genomic_DNA"/>
</dbReference>